<evidence type="ECO:0000313" key="2">
    <source>
        <dbReference type="EMBL" id="CRZ02346.1"/>
    </source>
</evidence>
<sequence>RSLCGLIGPYSTDIMLGVAGCEDVCQETRLALILSSCYHQNGQWNDAAEAVAEAANDPEAATPVPLLNAHECESLFQRLKAVMPSDPALDDRRSAKVIAEKLQVLRIGQIRTNIQLLDDMIRILESDEAIIEQPNSSIDLSEIQEHLDQSKLLFYSVPMEKLSQFDLAITDQQERLAPDVESSTAASKPLKGAVAKTEVQDTQISLDHPYVDTTMTREADVKRPDNSTSSHLVNPEGPSTFLCVPGDVLQQGFEVPIRQEPDTPAESFTNVITPTIATSQYEMPIHEMEQPIRTSMQGSSVHEEQDRSDPAPEVVLAPTMAPGYDIPAEATVAGGLDSSIPIATPARPRKRGRPPTKHITVENPAVHGDDIALGADSTPKSQVRNKAKIQKTKAAGSETSRPASRIRPGSRGRKSM</sequence>
<proteinExistence type="predicted"/>
<dbReference type="AlphaFoldDB" id="A0A0H5QLY0"/>
<evidence type="ECO:0000256" key="1">
    <source>
        <dbReference type="SAM" id="MobiDB-lite"/>
    </source>
</evidence>
<feature type="region of interest" description="Disordered" evidence="1">
    <location>
        <begin position="338"/>
        <end position="416"/>
    </location>
</feature>
<feature type="non-terminal residue" evidence="2">
    <location>
        <position position="1"/>
    </location>
</feature>
<name>A0A0H5QLY0_9EUKA</name>
<dbReference type="EMBL" id="HACM01001904">
    <property type="protein sequence ID" value="CRZ02346.1"/>
    <property type="molecule type" value="Transcribed_RNA"/>
</dbReference>
<protein>
    <submittedName>
        <fullName evidence="2">Uncharacterized protein</fullName>
    </submittedName>
</protein>
<reference evidence="2" key="1">
    <citation type="submission" date="2015-04" db="EMBL/GenBank/DDBJ databases">
        <title>The genome sequence of the plant pathogenic Rhizarian Plasmodiophora brassicae reveals insights in its biotrophic life cycle and the origin of chitin synthesis.</title>
        <authorList>
            <person name="Schwelm A."/>
            <person name="Fogelqvist J."/>
            <person name="Knaust A."/>
            <person name="Julke S."/>
            <person name="Lilja T."/>
            <person name="Dhandapani V."/>
            <person name="Bonilla-Rosso G."/>
            <person name="Karlsson M."/>
            <person name="Shevchenko A."/>
            <person name="Choi S.R."/>
            <person name="Kim H.G."/>
            <person name="Park J.Y."/>
            <person name="Lim Y.P."/>
            <person name="Ludwig-Muller J."/>
            <person name="Dixelius C."/>
        </authorList>
    </citation>
    <scope>NUCLEOTIDE SEQUENCE</scope>
    <source>
        <tissue evidence="2">Potato root galls</tissue>
    </source>
</reference>
<accession>A0A0H5QLY0</accession>
<organism evidence="2">
    <name type="scientific">Spongospora subterranea</name>
    <dbReference type="NCBI Taxonomy" id="70186"/>
    <lineage>
        <taxon>Eukaryota</taxon>
        <taxon>Sar</taxon>
        <taxon>Rhizaria</taxon>
        <taxon>Endomyxa</taxon>
        <taxon>Phytomyxea</taxon>
        <taxon>Plasmodiophorida</taxon>
        <taxon>Plasmodiophoridae</taxon>
        <taxon>Spongospora</taxon>
    </lineage>
</organism>
<feature type="compositionally biased region" description="Basic residues" evidence="1">
    <location>
        <begin position="347"/>
        <end position="356"/>
    </location>
</feature>